<accession>A0A1E4TP70</accession>
<evidence type="ECO:0000256" key="1">
    <source>
        <dbReference type="ARBA" id="ARBA00004123"/>
    </source>
</evidence>
<dbReference type="GO" id="GO:0005737">
    <property type="term" value="C:cytoplasm"/>
    <property type="evidence" value="ECO:0007669"/>
    <property type="project" value="TreeGrafter"/>
</dbReference>
<evidence type="ECO:0000256" key="5">
    <source>
        <dbReference type="ARBA" id="ARBA00022862"/>
    </source>
</evidence>
<evidence type="ECO:0000256" key="7">
    <source>
        <dbReference type="ARBA" id="ARBA00023157"/>
    </source>
</evidence>
<name>A0A1E4TP70_PACTA</name>
<dbReference type="FunFam" id="3.40.30.10:FF:000157">
    <property type="entry name" value="DOT5p Nuclear thiol peroxidase"/>
    <property type="match status" value="1"/>
</dbReference>
<evidence type="ECO:0000256" key="4">
    <source>
        <dbReference type="ARBA" id="ARBA00022559"/>
    </source>
</evidence>
<sequence length="222" mass="24619">MVRRSIRVAAKKEAGNGEKLKQQVVDVDTPESSIDAPVTKKSKEEPQISKDVKDVKDEEDEEDSDEVSNKKLEIGDEIPDLTFKDQDENDINLKELSKENRILVIFAYPRASTPGCTRQACGFAKNYPDLSSKATFIGLSADSPKAQKNFEVKQKLPFKLLSDPKRDLIGKLGAKKHPTGIIRSHWIFVDGILKISKVGISPEASVTGAKQDVEKLSDELKI</sequence>
<dbReference type="GO" id="GO:0034599">
    <property type="term" value="P:cellular response to oxidative stress"/>
    <property type="evidence" value="ECO:0007669"/>
    <property type="project" value="EnsemblFungi"/>
</dbReference>
<dbReference type="PROSITE" id="PS51352">
    <property type="entry name" value="THIOREDOXIN_2"/>
    <property type="match status" value="1"/>
</dbReference>
<dbReference type="OrthoDB" id="338622at2759"/>
<evidence type="ECO:0000256" key="8">
    <source>
        <dbReference type="ARBA" id="ARBA00023242"/>
    </source>
</evidence>
<evidence type="ECO:0000256" key="6">
    <source>
        <dbReference type="ARBA" id="ARBA00023002"/>
    </source>
</evidence>
<feature type="compositionally biased region" description="Basic and acidic residues" evidence="14">
    <location>
        <begin position="10"/>
        <end position="21"/>
    </location>
</feature>
<dbReference type="PANTHER" id="PTHR42801:SF23">
    <property type="entry name" value="PEROXIREDOXIN DOT5"/>
    <property type="match status" value="1"/>
</dbReference>
<dbReference type="GO" id="GO:0008379">
    <property type="term" value="F:thioredoxin peroxidase activity"/>
    <property type="evidence" value="ECO:0007669"/>
    <property type="project" value="EnsemblFungi"/>
</dbReference>
<feature type="compositionally biased region" description="Acidic residues" evidence="14">
    <location>
        <begin position="57"/>
        <end position="66"/>
    </location>
</feature>
<dbReference type="GO" id="GO:0045454">
    <property type="term" value="P:cell redox homeostasis"/>
    <property type="evidence" value="ECO:0007669"/>
    <property type="project" value="EnsemblFungi"/>
</dbReference>
<evidence type="ECO:0000256" key="2">
    <source>
        <dbReference type="ARBA" id="ARBA00011245"/>
    </source>
</evidence>
<keyword evidence="17" id="KW-1185">Reference proteome</keyword>
<dbReference type="InterPro" id="IPR036249">
    <property type="entry name" value="Thioredoxin-like_sf"/>
</dbReference>
<evidence type="ECO:0000256" key="11">
    <source>
        <dbReference type="ARBA" id="ARBA00038489"/>
    </source>
</evidence>
<evidence type="ECO:0000256" key="14">
    <source>
        <dbReference type="SAM" id="MobiDB-lite"/>
    </source>
</evidence>
<evidence type="ECO:0000256" key="12">
    <source>
        <dbReference type="ARBA" id="ARBA00049091"/>
    </source>
</evidence>
<comment type="catalytic activity">
    <reaction evidence="12">
        <text>a hydroperoxide + [thioredoxin]-dithiol = an alcohol + [thioredoxin]-disulfide + H2O</text>
        <dbReference type="Rhea" id="RHEA:62620"/>
        <dbReference type="Rhea" id="RHEA-COMP:10698"/>
        <dbReference type="Rhea" id="RHEA-COMP:10700"/>
        <dbReference type="ChEBI" id="CHEBI:15377"/>
        <dbReference type="ChEBI" id="CHEBI:29950"/>
        <dbReference type="ChEBI" id="CHEBI:30879"/>
        <dbReference type="ChEBI" id="CHEBI:35924"/>
        <dbReference type="ChEBI" id="CHEBI:50058"/>
        <dbReference type="EC" id="1.11.1.24"/>
    </reaction>
</comment>
<keyword evidence="4" id="KW-0575">Peroxidase</keyword>
<dbReference type="CDD" id="cd03017">
    <property type="entry name" value="PRX_BCP"/>
    <property type="match status" value="1"/>
</dbReference>
<dbReference type="AlphaFoldDB" id="A0A1E4TP70"/>
<dbReference type="Pfam" id="PF00578">
    <property type="entry name" value="AhpC-TSA"/>
    <property type="match status" value="1"/>
</dbReference>
<dbReference type="EMBL" id="KV454018">
    <property type="protein sequence ID" value="ODV93554.1"/>
    <property type="molecule type" value="Genomic_DNA"/>
</dbReference>
<gene>
    <name evidence="16" type="ORF">PACTADRAFT_52118</name>
</gene>
<evidence type="ECO:0000256" key="9">
    <source>
        <dbReference type="ARBA" id="ARBA00023284"/>
    </source>
</evidence>
<reference evidence="17" key="1">
    <citation type="submission" date="2016-05" db="EMBL/GenBank/DDBJ databases">
        <title>Comparative genomics of biotechnologically important yeasts.</title>
        <authorList>
            <consortium name="DOE Joint Genome Institute"/>
            <person name="Riley R."/>
            <person name="Haridas S."/>
            <person name="Wolfe K.H."/>
            <person name="Lopes M.R."/>
            <person name="Hittinger C.T."/>
            <person name="Goker M."/>
            <person name="Salamov A."/>
            <person name="Wisecaver J."/>
            <person name="Long T.M."/>
            <person name="Aerts A.L."/>
            <person name="Barry K."/>
            <person name="Choi C."/>
            <person name="Clum A."/>
            <person name="Coughlan A.Y."/>
            <person name="Deshpande S."/>
            <person name="Douglass A.P."/>
            <person name="Hanson S.J."/>
            <person name="Klenk H.-P."/>
            <person name="Labutti K."/>
            <person name="Lapidus A."/>
            <person name="Lindquist E."/>
            <person name="Lipzen A."/>
            <person name="Meier-Kolthoff J.P."/>
            <person name="Ohm R.A."/>
            <person name="Otillar R.P."/>
            <person name="Pangilinan J."/>
            <person name="Peng Y."/>
            <person name="Rokas A."/>
            <person name="Rosa C.A."/>
            <person name="Scheuner C."/>
            <person name="Sibirny A.A."/>
            <person name="Slot J.C."/>
            <person name="Stielow J.B."/>
            <person name="Sun H."/>
            <person name="Kurtzman C.P."/>
            <person name="Blackwell M."/>
            <person name="Grigoriev I.V."/>
            <person name="Jeffries T.W."/>
        </authorList>
    </citation>
    <scope>NUCLEOTIDE SEQUENCE [LARGE SCALE GENOMIC DNA]</scope>
    <source>
        <strain evidence="17">NRRL Y-2460</strain>
    </source>
</reference>
<dbReference type="Gene3D" id="3.40.30.10">
    <property type="entry name" value="Glutaredoxin"/>
    <property type="match status" value="1"/>
</dbReference>
<proteinExistence type="inferred from homology"/>
<evidence type="ECO:0000259" key="15">
    <source>
        <dbReference type="PROSITE" id="PS51352"/>
    </source>
</evidence>
<comment type="subcellular location">
    <subcellularLocation>
        <location evidence="1">Nucleus</location>
    </subcellularLocation>
</comment>
<keyword evidence="6" id="KW-0560">Oxidoreductase</keyword>
<dbReference type="Proteomes" id="UP000094236">
    <property type="component" value="Unassembled WGS sequence"/>
</dbReference>
<feature type="compositionally biased region" description="Basic and acidic residues" evidence="14">
    <location>
        <begin position="41"/>
        <end position="56"/>
    </location>
</feature>
<evidence type="ECO:0000313" key="16">
    <source>
        <dbReference type="EMBL" id="ODV93554.1"/>
    </source>
</evidence>
<comment type="subunit">
    <text evidence="2">Monomer.</text>
</comment>
<dbReference type="STRING" id="669874.A0A1E4TP70"/>
<feature type="region of interest" description="Disordered" evidence="14">
    <location>
        <begin position="1"/>
        <end position="72"/>
    </location>
</feature>
<evidence type="ECO:0000256" key="10">
    <source>
        <dbReference type="ARBA" id="ARBA00032824"/>
    </source>
</evidence>
<keyword evidence="8" id="KW-0539">Nucleus</keyword>
<comment type="similarity">
    <text evidence="11">Belongs to the peroxiredoxin family. BCP/PrxQ subfamily.</text>
</comment>
<dbReference type="InterPro" id="IPR000866">
    <property type="entry name" value="AhpC/TSA"/>
</dbReference>
<organism evidence="16 17">
    <name type="scientific">Pachysolen tannophilus NRRL Y-2460</name>
    <dbReference type="NCBI Taxonomy" id="669874"/>
    <lineage>
        <taxon>Eukaryota</taxon>
        <taxon>Fungi</taxon>
        <taxon>Dikarya</taxon>
        <taxon>Ascomycota</taxon>
        <taxon>Saccharomycotina</taxon>
        <taxon>Pichiomycetes</taxon>
        <taxon>Pachysolenaceae</taxon>
        <taxon>Pachysolen</taxon>
    </lineage>
</organism>
<feature type="domain" description="Thioredoxin" evidence="15">
    <location>
        <begin position="72"/>
        <end position="222"/>
    </location>
</feature>
<dbReference type="InterPro" id="IPR050924">
    <property type="entry name" value="Peroxiredoxin_BCP/PrxQ"/>
</dbReference>
<dbReference type="GO" id="GO:0005634">
    <property type="term" value="C:nucleus"/>
    <property type="evidence" value="ECO:0007669"/>
    <property type="project" value="UniProtKB-SubCell"/>
</dbReference>
<keyword evidence="9" id="KW-0676">Redox-active center</keyword>
<dbReference type="EC" id="1.11.1.24" evidence="3"/>
<keyword evidence="5" id="KW-0049">Antioxidant</keyword>
<evidence type="ECO:0000256" key="13">
    <source>
        <dbReference type="ARBA" id="ARBA00077538"/>
    </source>
</evidence>
<evidence type="ECO:0000313" key="17">
    <source>
        <dbReference type="Proteomes" id="UP000094236"/>
    </source>
</evidence>
<dbReference type="InterPro" id="IPR013766">
    <property type="entry name" value="Thioredoxin_domain"/>
</dbReference>
<keyword evidence="7" id="KW-1015">Disulfide bond</keyword>
<dbReference type="SUPFAM" id="SSF52833">
    <property type="entry name" value="Thioredoxin-like"/>
    <property type="match status" value="1"/>
</dbReference>
<dbReference type="PANTHER" id="PTHR42801">
    <property type="entry name" value="THIOREDOXIN-DEPENDENT PEROXIDE REDUCTASE"/>
    <property type="match status" value="1"/>
</dbReference>
<protein>
    <recommendedName>
        <fullName evidence="3">thioredoxin-dependent peroxiredoxin</fullName>
        <ecNumber evidence="3">1.11.1.24</ecNumber>
    </recommendedName>
    <alternativeName>
        <fullName evidence="13">Nuclear thiol peroxidase</fullName>
    </alternativeName>
    <alternativeName>
        <fullName evidence="10">Thioredoxin peroxidase</fullName>
    </alternativeName>
</protein>
<evidence type="ECO:0000256" key="3">
    <source>
        <dbReference type="ARBA" id="ARBA00013017"/>
    </source>
</evidence>